<feature type="transmembrane region" description="Helical" evidence="1">
    <location>
        <begin position="80"/>
        <end position="104"/>
    </location>
</feature>
<proteinExistence type="predicted"/>
<accession>A0A840V5K9</accession>
<dbReference type="AlphaFoldDB" id="A0A840V5K9"/>
<name>A0A840V5K9_9BACT</name>
<keyword evidence="1" id="KW-1133">Transmembrane helix</keyword>
<keyword evidence="3" id="KW-1185">Reference proteome</keyword>
<keyword evidence="1" id="KW-0812">Transmembrane</keyword>
<sequence length="115" mass="13518">MTKPIFWWSALCCFAVAYCSISCALYLYRAGFIGMSEPPWWHTTIITGPALLIDDVCSVVESLPFFKQYSRYESLERWGLWLYLTLSTLSLTVWAVGVAFLRVFRRTRMKERRRD</sequence>
<comment type="caution">
    <text evidence="2">The sequence shown here is derived from an EMBL/GenBank/DDBJ whole genome shotgun (WGS) entry which is preliminary data.</text>
</comment>
<feature type="transmembrane region" description="Helical" evidence="1">
    <location>
        <begin position="6"/>
        <end position="28"/>
    </location>
</feature>
<gene>
    <name evidence="2" type="ORF">HNR46_003507</name>
</gene>
<organism evidence="2 3">
    <name type="scientific">Haloferula luteola</name>
    <dbReference type="NCBI Taxonomy" id="595692"/>
    <lineage>
        <taxon>Bacteria</taxon>
        <taxon>Pseudomonadati</taxon>
        <taxon>Verrucomicrobiota</taxon>
        <taxon>Verrucomicrobiia</taxon>
        <taxon>Verrucomicrobiales</taxon>
        <taxon>Verrucomicrobiaceae</taxon>
        <taxon>Haloferula</taxon>
    </lineage>
</organism>
<keyword evidence="1" id="KW-0472">Membrane</keyword>
<evidence type="ECO:0000256" key="1">
    <source>
        <dbReference type="SAM" id="Phobius"/>
    </source>
</evidence>
<dbReference type="Proteomes" id="UP000557717">
    <property type="component" value="Unassembled WGS sequence"/>
</dbReference>
<reference evidence="2 3" key="1">
    <citation type="submission" date="2020-08" db="EMBL/GenBank/DDBJ databases">
        <title>Genomic Encyclopedia of Type Strains, Phase IV (KMG-IV): sequencing the most valuable type-strain genomes for metagenomic binning, comparative biology and taxonomic classification.</title>
        <authorList>
            <person name="Goeker M."/>
        </authorList>
    </citation>
    <scope>NUCLEOTIDE SEQUENCE [LARGE SCALE GENOMIC DNA]</scope>
    <source>
        <strain evidence="2 3">YC6886</strain>
    </source>
</reference>
<evidence type="ECO:0000313" key="3">
    <source>
        <dbReference type="Proteomes" id="UP000557717"/>
    </source>
</evidence>
<dbReference type="EMBL" id="JACHFD010000023">
    <property type="protein sequence ID" value="MBB5353252.1"/>
    <property type="molecule type" value="Genomic_DNA"/>
</dbReference>
<protein>
    <recommendedName>
        <fullName evidence="4">Transmembrane protein</fullName>
    </recommendedName>
</protein>
<evidence type="ECO:0000313" key="2">
    <source>
        <dbReference type="EMBL" id="MBB5353252.1"/>
    </source>
</evidence>
<evidence type="ECO:0008006" key="4">
    <source>
        <dbReference type="Google" id="ProtNLM"/>
    </source>
</evidence>